<reference evidence="5" key="1">
    <citation type="journal article" date="2010" name="Nat. Biotechnol.">
        <title>Draft genome sequence of the oilseed species Ricinus communis.</title>
        <authorList>
            <person name="Chan A.P."/>
            <person name="Crabtree J."/>
            <person name="Zhao Q."/>
            <person name="Lorenzi H."/>
            <person name="Orvis J."/>
            <person name="Puiu D."/>
            <person name="Melake-Berhan A."/>
            <person name="Jones K.M."/>
            <person name="Redman J."/>
            <person name="Chen G."/>
            <person name="Cahoon E.B."/>
            <person name="Gedil M."/>
            <person name="Stanke M."/>
            <person name="Haas B.J."/>
            <person name="Wortman J.R."/>
            <person name="Fraser-Liggett C.M."/>
            <person name="Ravel J."/>
            <person name="Rabinowicz P.D."/>
        </authorList>
    </citation>
    <scope>NUCLEOTIDE SEQUENCE [LARGE SCALE GENOMIC DNA]</scope>
    <source>
        <strain evidence="5">cv. Hale</strain>
    </source>
</reference>
<feature type="region of interest" description="Disordered" evidence="1">
    <location>
        <begin position="41"/>
        <end position="68"/>
    </location>
</feature>
<keyword evidence="5" id="KW-1185">Reference proteome</keyword>
<dbReference type="EMBL" id="EQ974306">
    <property type="protein sequence ID" value="EEF30616.1"/>
    <property type="molecule type" value="Genomic_DNA"/>
</dbReference>
<name>B9T0J1_RICCO</name>
<organism evidence="4 5">
    <name type="scientific">Ricinus communis</name>
    <name type="common">Castor bean</name>
    <dbReference type="NCBI Taxonomy" id="3988"/>
    <lineage>
        <taxon>Eukaryota</taxon>
        <taxon>Viridiplantae</taxon>
        <taxon>Streptophyta</taxon>
        <taxon>Embryophyta</taxon>
        <taxon>Tracheophyta</taxon>
        <taxon>Spermatophyta</taxon>
        <taxon>Magnoliopsida</taxon>
        <taxon>eudicotyledons</taxon>
        <taxon>Gunneridae</taxon>
        <taxon>Pentapetalae</taxon>
        <taxon>rosids</taxon>
        <taxon>fabids</taxon>
        <taxon>Malpighiales</taxon>
        <taxon>Euphorbiaceae</taxon>
        <taxon>Acalyphoideae</taxon>
        <taxon>Acalypheae</taxon>
        <taxon>Ricinus</taxon>
    </lineage>
</organism>
<feature type="chain" id="PRO_5002889860" evidence="3">
    <location>
        <begin position="24"/>
        <end position="182"/>
    </location>
</feature>
<proteinExistence type="predicted"/>
<dbReference type="Proteomes" id="UP000008311">
    <property type="component" value="Unassembled WGS sequence"/>
</dbReference>
<evidence type="ECO:0000313" key="4">
    <source>
        <dbReference type="EMBL" id="EEF30616.1"/>
    </source>
</evidence>
<gene>
    <name evidence="4" type="ORF">RCOM_0301970</name>
</gene>
<feature type="signal peptide" evidence="3">
    <location>
        <begin position="1"/>
        <end position="23"/>
    </location>
</feature>
<feature type="transmembrane region" description="Helical" evidence="2">
    <location>
        <begin position="145"/>
        <end position="166"/>
    </location>
</feature>
<evidence type="ECO:0000256" key="2">
    <source>
        <dbReference type="SAM" id="Phobius"/>
    </source>
</evidence>
<accession>B9T0J1</accession>
<keyword evidence="2" id="KW-0812">Transmembrane</keyword>
<evidence type="ECO:0000256" key="3">
    <source>
        <dbReference type="SAM" id="SignalP"/>
    </source>
</evidence>
<keyword evidence="3" id="KW-0732">Signal</keyword>
<dbReference type="InParanoid" id="B9T0J1"/>
<protein>
    <submittedName>
        <fullName evidence="4">Uncharacterized protein</fullName>
    </submittedName>
</protein>
<sequence length="182" mass="20465">MRKLNQIIYLLFSFLLIPPENQVALPYNKWLRVSKQPWQRKRLNSKKGTSPPPTRHNGGALSITNSSSLSTKKKARSCQGEEKLCLKSLVIFPSLLSTFPFLGNEEFILLGSNNLIHTINHTINVPSTSCKEDPKIIKHYFRNTVIPVSLVTSVVINLGNVILSMLGKSDIMKIVKVHVTFL</sequence>
<keyword evidence="2" id="KW-0472">Membrane</keyword>
<keyword evidence="2" id="KW-1133">Transmembrane helix</keyword>
<evidence type="ECO:0000256" key="1">
    <source>
        <dbReference type="SAM" id="MobiDB-lite"/>
    </source>
</evidence>
<dbReference type="AlphaFoldDB" id="B9T0J1"/>
<evidence type="ECO:0000313" key="5">
    <source>
        <dbReference type="Proteomes" id="UP000008311"/>
    </source>
</evidence>